<reference evidence="1 2" key="1">
    <citation type="submission" date="2010-05" db="EMBL/GenBank/DDBJ databases">
        <title>Complete sequence of Methanococcus voltae A3.</title>
        <authorList>
            <consortium name="US DOE Joint Genome Institute"/>
            <person name="Lucas S."/>
            <person name="Copeland A."/>
            <person name="Lapidus A."/>
            <person name="Cheng J.-F."/>
            <person name="Bruce D."/>
            <person name="Goodwin L."/>
            <person name="Pitluck S."/>
            <person name="Lowry S."/>
            <person name="Clum A."/>
            <person name="Land M."/>
            <person name="Hauser L."/>
            <person name="Kyrpides N."/>
            <person name="Mikhailova N."/>
            <person name="Whitman W.B."/>
            <person name="Woyke T."/>
        </authorList>
    </citation>
    <scope>NUCLEOTIDE SEQUENCE [LARGE SCALE GENOMIC DNA]</scope>
    <source>
        <strain evidence="2">ATCC BAA-1334 / A3</strain>
    </source>
</reference>
<keyword evidence="2" id="KW-1185">Reference proteome</keyword>
<dbReference type="KEGG" id="mvo:Mvol_0168"/>
<protein>
    <submittedName>
        <fullName evidence="1">Uncharacterized protein</fullName>
    </submittedName>
</protein>
<accession>D7DRR8</accession>
<name>D7DRR8_METV3</name>
<organism evidence="1 2">
    <name type="scientific">Methanococcus voltae (strain ATCC BAA-1334 / A3)</name>
    <dbReference type="NCBI Taxonomy" id="456320"/>
    <lineage>
        <taxon>Archaea</taxon>
        <taxon>Methanobacteriati</taxon>
        <taxon>Methanobacteriota</taxon>
        <taxon>Methanomada group</taxon>
        <taxon>Methanococci</taxon>
        <taxon>Methanococcales</taxon>
        <taxon>Methanococcaceae</taxon>
        <taxon>Methanococcus</taxon>
    </lineage>
</organism>
<sequence>MKNTISRSFELKDYVIKGTKFGDYWLKLEDHKKLKTEISYIPENSEFFTKEQAKNVVNALFDILKGFKKQLPENIEVDVLFKSFDICKTIHLSNNDNNISEKEEIFNKIESNDKKDAIDEILVNVYFIVKYDL</sequence>
<dbReference type="eggNOG" id="arCOG04937">
    <property type="taxonomic scope" value="Archaea"/>
</dbReference>
<dbReference type="OrthoDB" id="139886at2157"/>
<evidence type="ECO:0000313" key="2">
    <source>
        <dbReference type="Proteomes" id="UP000007722"/>
    </source>
</evidence>
<dbReference type="AlphaFoldDB" id="D7DRR8"/>
<dbReference type="EMBL" id="CP002057">
    <property type="protein sequence ID" value="ADI35828.1"/>
    <property type="molecule type" value="Genomic_DNA"/>
</dbReference>
<gene>
    <name evidence="1" type="ordered locus">Mvol_0168</name>
</gene>
<proteinExistence type="predicted"/>
<evidence type="ECO:0000313" key="1">
    <source>
        <dbReference type="EMBL" id="ADI35828.1"/>
    </source>
</evidence>
<dbReference type="HOGENOM" id="CLU_157014_0_0_2"/>
<dbReference type="InParanoid" id="D7DRR8"/>
<dbReference type="Proteomes" id="UP000007722">
    <property type="component" value="Chromosome"/>
</dbReference>